<protein>
    <recommendedName>
        <fullName evidence="5">Lytic transglycosylase domain-containing protein</fullName>
    </recommendedName>
</protein>
<evidence type="ECO:0000313" key="4">
    <source>
        <dbReference type="Proteomes" id="UP000608154"/>
    </source>
</evidence>
<dbReference type="RefSeq" id="WP_188771216.1">
    <property type="nucleotide sequence ID" value="NZ_BMHK01000012.1"/>
</dbReference>
<feature type="region of interest" description="Disordered" evidence="1">
    <location>
        <begin position="30"/>
        <end position="92"/>
    </location>
</feature>
<feature type="signal peptide" evidence="2">
    <location>
        <begin position="1"/>
        <end position="21"/>
    </location>
</feature>
<name>A0A916TSV9_9SPHN</name>
<feature type="chain" id="PRO_5036972812" description="Lytic transglycosylase domain-containing protein" evidence="2">
    <location>
        <begin position="22"/>
        <end position="618"/>
    </location>
</feature>
<reference evidence="3" key="1">
    <citation type="journal article" date="2014" name="Int. J. Syst. Evol. Microbiol.">
        <title>Complete genome sequence of Corynebacterium casei LMG S-19264T (=DSM 44701T), isolated from a smear-ripened cheese.</title>
        <authorList>
            <consortium name="US DOE Joint Genome Institute (JGI-PGF)"/>
            <person name="Walter F."/>
            <person name="Albersmeier A."/>
            <person name="Kalinowski J."/>
            <person name="Ruckert C."/>
        </authorList>
    </citation>
    <scope>NUCLEOTIDE SEQUENCE</scope>
    <source>
        <strain evidence="3">CGMCC 1.15095</strain>
    </source>
</reference>
<feature type="compositionally biased region" description="Basic and acidic residues" evidence="1">
    <location>
        <begin position="78"/>
        <end position="88"/>
    </location>
</feature>
<feature type="compositionally biased region" description="Pro residues" evidence="1">
    <location>
        <begin position="37"/>
        <end position="51"/>
    </location>
</feature>
<accession>A0A916TSV9</accession>
<evidence type="ECO:0008006" key="5">
    <source>
        <dbReference type="Google" id="ProtNLM"/>
    </source>
</evidence>
<comment type="caution">
    <text evidence="3">The sequence shown here is derived from an EMBL/GenBank/DDBJ whole genome shotgun (WGS) entry which is preliminary data.</text>
</comment>
<gene>
    <name evidence="3" type="ORF">GCM10011494_20910</name>
</gene>
<dbReference type="AlphaFoldDB" id="A0A916TSV9"/>
<dbReference type="EMBL" id="BMHK01000012">
    <property type="protein sequence ID" value="GGC02183.1"/>
    <property type="molecule type" value="Genomic_DNA"/>
</dbReference>
<evidence type="ECO:0000256" key="2">
    <source>
        <dbReference type="SAM" id="SignalP"/>
    </source>
</evidence>
<reference evidence="3" key="2">
    <citation type="submission" date="2020-09" db="EMBL/GenBank/DDBJ databases">
        <authorList>
            <person name="Sun Q."/>
            <person name="Zhou Y."/>
        </authorList>
    </citation>
    <scope>NUCLEOTIDE SEQUENCE</scope>
    <source>
        <strain evidence="3">CGMCC 1.15095</strain>
    </source>
</reference>
<organism evidence="3 4">
    <name type="scientific">Novosphingobium endophyticum</name>
    <dbReference type="NCBI Taxonomy" id="1955250"/>
    <lineage>
        <taxon>Bacteria</taxon>
        <taxon>Pseudomonadati</taxon>
        <taxon>Pseudomonadota</taxon>
        <taxon>Alphaproteobacteria</taxon>
        <taxon>Sphingomonadales</taxon>
        <taxon>Sphingomonadaceae</taxon>
        <taxon>Novosphingobium</taxon>
    </lineage>
</organism>
<sequence length="618" mass="65711">MRAAYLLAGASLALTSVWAVAQDAPESLLPKMFEDPAPAPAPTPTPRPQPGPGSAAGTPRSVSSPVVQALPGGTGTDAEARQESDSRLSRIPSLEELARMTPEDFEELLGSKVQFDMPPAARRSMERVGLITASEGGLPEGSLAGQNPRLVELALSSNRGTLVSRWGHILLRRALISRLQAPAGMEPQQFATLRIGLLLRMGEIDAARAVLQDIDIDNYTPTLADLAMRTYERTSDFTGLCPVLATHGSLRDDPQWDVAKAICEAFRGNSSSALSTLERDRRRGTMTNVDLLLAQKYAGAAGKTRRAVTIEWDKVKDMTPWRYGLALGVGLEPPARLMTGAGAQYAYTTALAPMVSLQDRAAATDRAGAAGILSNAAMVDLYGQIYADTGITGEWQDRAESLRDAYTLESPAARLAAMQALWNAAPGSEAAYSRRVLTAAAAARMPATDELADSAASLISSMLSAGYDANAARWSSVVEDGSLAWGLLAVGSPGRTRSVDTGDLDRFIDDDESANKRKAAFLVAGLAGLGRIDENDASRFSNDLSLNLGGTTRWTTAIDSAAERGDKASVALLAGFGMQGTNWQRMTPRYLFHIVSALRRVGFDAEARMIAAEAVSRA</sequence>
<dbReference type="Proteomes" id="UP000608154">
    <property type="component" value="Unassembled WGS sequence"/>
</dbReference>
<keyword evidence="2" id="KW-0732">Signal</keyword>
<evidence type="ECO:0000313" key="3">
    <source>
        <dbReference type="EMBL" id="GGC02183.1"/>
    </source>
</evidence>
<keyword evidence="4" id="KW-1185">Reference proteome</keyword>
<proteinExistence type="predicted"/>
<evidence type="ECO:0000256" key="1">
    <source>
        <dbReference type="SAM" id="MobiDB-lite"/>
    </source>
</evidence>